<dbReference type="OrthoDB" id="5868581at2759"/>
<accession>W2TGW6</accession>
<dbReference type="SUPFAM" id="SSF55797">
    <property type="entry name" value="PR-1-like"/>
    <property type="match status" value="1"/>
</dbReference>
<dbReference type="KEGG" id="nai:NECAME_17940"/>
<dbReference type="STRING" id="51031.W2TGW6"/>
<dbReference type="Gene3D" id="3.40.33.10">
    <property type="entry name" value="CAP"/>
    <property type="match status" value="1"/>
</dbReference>
<proteinExistence type="predicted"/>
<dbReference type="InterPro" id="IPR035940">
    <property type="entry name" value="CAP_sf"/>
</dbReference>
<dbReference type="AlphaFoldDB" id="W2TGW6"/>
<organism evidence="1 2">
    <name type="scientific">Necator americanus</name>
    <name type="common">Human hookworm</name>
    <dbReference type="NCBI Taxonomy" id="51031"/>
    <lineage>
        <taxon>Eukaryota</taxon>
        <taxon>Metazoa</taxon>
        <taxon>Ecdysozoa</taxon>
        <taxon>Nematoda</taxon>
        <taxon>Chromadorea</taxon>
        <taxon>Rhabditida</taxon>
        <taxon>Rhabditina</taxon>
        <taxon>Rhabditomorpha</taxon>
        <taxon>Strongyloidea</taxon>
        <taxon>Ancylostomatidae</taxon>
        <taxon>Bunostominae</taxon>
        <taxon>Necator</taxon>
    </lineage>
</organism>
<keyword evidence="2" id="KW-1185">Reference proteome</keyword>
<dbReference type="EMBL" id="KI658851">
    <property type="protein sequence ID" value="ETN81088.1"/>
    <property type="molecule type" value="Genomic_DNA"/>
</dbReference>
<reference evidence="2" key="1">
    <citation type="journal article" date="2014" name="Nat. Genet.">
        <title>Genome of the human hookworm Necator americanus.</title>
        <authorList>
            <person name="Tang Y.T."/>
            <person name="Gao X."/>
            <person name="Rosa B.A."/>
            <person name="Abubucker S."/>
            <person name="Hallsworth-Pepin K."/>
            <person name="Martin J."/>
            <person name="Tyagi R."/>
            <person name="Heizer E."/>
            <person name="Zhang X."/>
            <person name="Bhonagiri-Palsikar V."/>
            <person name="Minx P."/>
            <person name="Warren W.C."/>
            <person name="Wang Q."/>
            <person name="Zhan B."/>
            <person name="Hotez P.J."/>
            <person name="Sternberg P.W."/>
            <person name="Dougall A."/>
            <person name="Gaze S.T."/>
            <person name="Mulvenna J."/>
            <person name="Sotillo J."/>
            <person name="Ranganathan S."/>
            <person name="Rabelo E.M."/>
            <person name="Wilson R.K."/>
            <person name="Felgner P.L."/>
            <person name="Bethony J."/>
            <person name="Hawdon J.M."/>
            <person name="Gasser R.B."/>
            <person name="Loukas A."/>
            <person name="Mitreva M."/>
        </authorList>
    </citation>
    <scope>NUCLEOTIDE SEQUENCE [LARGE SCALE GENOMIC DNA]</scope>
</reference>
<evidence type="ECO:0000313" key="1">
    <source>
        <dbReference type="EMBL" id="ETN81088.1"/>
    </source>
</evidence>
<evidence type="ECO:0000313" key="2">
    <source>
        <dbReference type="Proteomes" id="UP000053676"/>
    </source>
</evidence>
<sequence>MPKTIHRREWSLQAFSFSCSNAGLSDSLRQVFLSYHNDARLRVAKGVEPNNVGTLNPAKNMYKLNRTAYYFV</sequence>
<gene>
    <name evidence="1" type="ORF">NECAME_17940</name>
</gene>
<protein>
    <recommendedName>
        <fullName evidence="3">SCP domain-containing protein</fullName>
    </recommendedName>
</protein>
<dbReference type="Proteomes" id="UP000053676">
    <property type="component" value="Unassembled WGS sequence"/>
</dbReference>
<evidence type="ECO:0008006" key="3">
    <source>
        <dbReference type="Google" id="ProtNLM"/>
    </source>
</evidence>
<name>W2TGW6_NECAM</name>